<dbReference type="AlphaFoldDB" id="A0A3S3QR25"/>
<dbReference type="EMBL" id="RJLM01000001">
    <property type="protein sequence ID" value="RWX56687.1"/>
    <property type="molecule type" value="Genomic_DNA"/>
</dbReference>
<dbReference type="OrthoDB" id="5900133at2"/>
<comment type="caution">
    <text evidence="1">The sequence shown here is derived from an EMBL/GenBank/DDBJ whole genome shotgun (WGS) entry which is preliminary data.</text>
</comment>
<dbReference type="Pfam" id="PF11207">
    <property type="entry name" value="DUF2989"/>
    <property type="match status" value="1"/>
</dbReference>
<name>A0A3S3QR25_9GAMM</name>
<evidence type="ECO:0000313" key="1">
    <source>
        <dbReference type="EMBL" id="RWX56687.1"/>
    </source>
</evidence>
<accession>A0A3S3QR25</accession>
<gene>
    <name evidence="1" type="ORF">EDI28_01165</name>
</gene>
<proteinExistence type="predicted"/>
<keyword evidence="2" id="KW-1185">Reference proteome</keyword>
<reference evidence="1 2" key="1">
    <citation type="submission" date="2018-11" db="EMBL/GenBank/DDBJ databases">
        <title>Photobacterium sp. BEI247 sp. nov., a marine bacterium isolated from Yongle Blue Hole in the South China Sea.</title>
        <authorList>
            <person name="Wang X."/>
        </authorList>
    </citation>
    <scope>NUCLEOTIDE SEQUENCE [LARGE SCALE GENOMIC DNA]</scope>
    <source>
        <strain evidence="2">BEI247</strain>
    </source>
</reference>
<evidence type="ECO:0000313" key="2">
    <source>
        <dbReference type="Proteomes" id="UP000287563"/>
    </source>
</evidence>
<dbReference type="Proteomes" id="UP000287563">
    <property type="component" value="Unassembled WGS sequence"/>
</dbReference>
<dbReference type="RefSeq" id="WP_128782008.1">
    <property type="nucleotide sequence ID" value="NZ_RJLM01000001.1"/>
</dbReference>
<dbReference type="PROSITE" id="PS51257">
    <property type="entry name" value="PROKAR_LIPOPROTEIN"/>
    <property type="match status" value="1"/>
</dbReference>
<protein>
    <submittedName>
        <fullName evidence="1">DUF2989 domain-containing protein</fullName>
    </submittedName>
</protein>
<sequence>MSIARRSTTLIKISLAAASLTLLSGCFERHRSTDSLCENYPEICADTNLNDGQCRLQRTNLIWQRYDVLKNPVSGEKFKELKFTYDYQKCLEFAARIEPTELKERKTRRTSALIKSYESIRRLSEELAKSDDPEIIYYRWSQGDKGALRQFLRLEGSPALETPELQLALATYYTEKDKEKTIQLLKHALELYERGQSIKPEIIQSLATLSHQTKSIANAYLWSRIGTELGASVVSQEKLISFYPMPEEQRQQLDIKAKKISKSLEKGNFSARMVN</sequence>
<organism evidence="1 2">
    <name type="scientific">Photobacterium chitinilyticum</name>
    <dbReference type="NCBI Taxonomy" id="2485123"/>
    <lineage>
        <taxon>Bacteria</taxon>
        <taxon>Pseudomonadati</taxon>
        <taxon>Pseudomonadota</taxon>
        <taxon>Gammaproteobacteria</taxon>
        <taxon>Vibrionales</taxon>
        <taxon>Vibrionaceae</taxon>
        <taxon>Photobacterium</taxon>
    </lineage>
</organism>
<dbReference type="InterPro" id="IPR021372">
    <property type="entry name" value="DUF2989"/>
</dbReference>